<sequence length="87" mass="9796">MSEGVFVTTAQVCEAAGISPATAHRWSKAGLLPPYERIHRGRHGQLARWPAHAVEQARWVKRKLSELFSFDEIRALLEAGEFDKSHT</sequence>
<organism evidence="2 3">
    <name type="scientific">Nannocystis punicea</name>
    <dbReference type="NCBI Taxonomy" id="2995304"/>
    <lineage>
        <taxon>Bacteria</taxon>
        <taxon>Pseudomonadati</taxon>
        <taxon>Myxococcota</taxon>
        <taxon>Polyangia</taxon>
        <taxon>Nannocystales</taxon>
        <taxon>Nannocystaceae</taxon>
        <taxon>Nannocystis</taxon>
    </lineage>
</organism>
<proteinExistence type="predicted"/>
<dbReference type="Proteomes" id="UP001164459">
    <property type="component" value="Chromosome"/>
</dbReference>
<reference evidence="2" key="1">
    <citation type="submission" date="2022-11" db="EMBL/GenBank/DDBJ databases">
        <title>Minimal conservation of predation-associated metabolite biosynthetic gene clusters underscores biosynthetic potential of Myxococcota including descriptions for ten novel species: Archangium lansinium sp. nov., Myxococcus landrumus sp. nov., Nannocystis bai.</title>
        <authorList>
            <person name="Ahearne A."/>
            <person name="Stevens C."/>
            <person name="Dowd S."/>
        </authorList>
    </citation>
    <scope>NUCLEOTIDE SEQUENCE</scope>
    <source>
        <strain evidence="2">Fl3</strain>
    </source>
</reference>
<dbReference type="Pfam" id="PF00376">
    <property type="entry name" value="MerR"/>
    <property type="match status" value="1"/>
</dbReference>
<accession>A0ABY7GU90</accession>
<evidence type="ECO:0000313" key="2">
    <source>
        <dbReference type="EMBL" id="WAS90537.1"/>
    </source>
</evidence>
<dbReference type="EMBL" id="CP114040">
    <property type="protein sequence ID" value="WAS90537.1"/>
    <property type="molecule type" value="Genomic_DNA"/>
</dbReference>
<dbReference type="InterPro" id="IPR000551">
    <property type="entry name" value="MerR-type_HTH_dom"/>
</dbReference>
<feature type="domain" description="HTH merR-type" evidence="1">
    <location>
        <begin position="8"/>
        <end position="41"/>
    </location>
</feature>
<keyword evidence="3" id="KW-1185">Reference proteome</keyword>
<evidence type="ECO:0000259" key="1">
    <source>
        <dbReference type="Pfam" id="PF00376"/>
    </source>
</evidence>
<evidence type="ECO:0000313" key="3">
    <source>
        <dbReference type="Proteomes" id="UP001164459"/>
    </source>
</evidence>
<dbReference type="RefSeq" id="WP_269032864.1">
    <property type="nucleotide sequence ID" value="NZ_CP114040.1"/>
</dbReference>
<dbReference type="Gene3D" id="1.10.1660.10">
    <property type="match status" value="1"/>
</dbReference>
<dbReference type="InterPro" id="IPR009061">
    <property type="entry name" value="DNA-bd_dom_put_sf"/>
</dbReference>
<name>A0ABY7GU90_9BACT</name>
<protein>
    <submittedName>
        <fullName evidence="2">Helix-turn-helix domain-containing protein</fullName>
    </submittedName>
</protein>
<gene>
    <name evidence="2" type="ORF">O0S08_30485</name>
</gene>
<dbReference type="SUPFAM" id="SSF46955">
    <property type="entry name" value="Putative DNA-binding domain"/>
    <property type="match status" value="1"/>
</dbReference>